<keyword evidence="7" id="KW-1133">Transmembrane helix</keyword>
<dbReference type="GO" id="GO:0080043">
    <property type="term" value="F:quercetin 3-O-glucosyltransferase activity"/>
    <property type="evidence" value="ECO:0007669"/>
    <property type="project" value="TreeGrafter"/>
</dbReference>
<keyword evidence="7" id="KW-0472">Membrane</keyword>
<dbReference type="PANTHER" id="PTHR11926:SF1560">
    <property type="entry name" value="UDP-GLYCOSYLTRANSFERASE 74E1-RELATED"/>
    <property type="match status" value="1"/>
</dbReference>
<dbReference type="EC" id="2.4.1.-" evidence="6"/>
<sequence>MEREQKTSSASHVLVLPLPIQGHINPMLQFCKRLASKGLKVTLITPTSMGTSMHQDNACSINMEPIFDGYREGERAATAKEYVERFKDTIARPQSLAELIDKNSTSQYPFKFIIYDSILPWVLDVAKSWGIEGGPFFTQSCAVTVLYYHTLQGGALKIPMEEKSSVSLPSLPQLEFSDLPSLVHGPGSYPGVYDLLFSQFSNIDEASWLLGNTFNELEDEIVDWMASKWPIKPTGPTIPSMFLDKRLEDDKDYGLSLFKPNSETCMKWLDSKEPGSVVYVSFGGFAALTEDQMAELAWGLKRSNTHFLWVVRESEKQKLPGNFVEETTEMGLVITWSPQPKVLAHKSVGCFMTHCGWNSTLEAVSLGVPVVAMPQWTDQPTNAKFVADVWQVGVRVKVGENGMVTQEEIERCIREVMTEGGRRDEIRTHSEKWKKLAVMAMDEGGSSDKNIDEFVANLNACNSNSTKSPDQRPFLCIFFLNLVFYFFLFLRGF</sequence>
<evidence type="ECO:0000256" key="3">
    <source>
        <dbReference type="ARBA" id="ARBA00022679"/>
    </source>
</evidence>
<dbReference type="CDD" id="cd03784">
    <property type="entry name" value="GT1_Gtf-like"/>
    <property type="match status" value="1"/>
</dbReference>
<dbReference type="PROSITE" id="PS00375">
    <property type="entry name" value="UDPGT"/>
    <property type="match status" value="1"/>
</dbReference>
<evidence type="ECO:0000256" key="4">
    <source>
        <dbReference type="ARBA" id="ARBA00047606"/>
    </source>
</evidence>
<name>A0AAJ6T2E4_POPEU</name>
<keyword evidence="7" id="KW-0812">Transmembrane</keyword>
<keyword evidence="9" id="KW-1185">Reference proteome</keyword>
<evidence type="ECO:0000313" key="10">
    <source>
        <dbReference type="RefSeq" id="XP_011002951.1"/>
    </source>
</evidence>
<dbReference type="AlphaFoldDB" id="A0AAJ6T2E4"/>
<evidence type="ECO:0000256" key="1">
    <source>
        <dbReference type="ARBA" id="ARBA00004935"/>
    </source>
</evidence>
<dbReference type="Proteomes" id="UP000694918">
    <property type="component" value="Unplaced"/>
</dbReference>
<dbReference type="SUPFAM" id="SSF53756">
    <property type="entry name" value="UDP-Glycosyltransferase/glycogen phosphorylase"/>
    <property type="match status" value="1"/>
</dbReference>
<dbReference type="Pfam" id="PF00201">
    <property type="entry name" value="UDPGT"/>
    <property type="match status" value="1"/>
</dbReference>
<comment type="similarity">
    <text evidence="2 5">Belongs to the UDP-glycosyltransferase family.</text>
</comment>
<feature type="transmembrane region" description="Helical" evidence="7">
    <location>
        <begin position="472"/>
        <end position="490"/>
    </location>
</feature>
<evidence type="ECO:0000256" key="7">
    <source>
        <dbReference type="SAM" id="Phobius"/>
    </source>
</evidence>
<gene>
    <name evidence="10" type="primary">LOC105109817</name>
</gene>
<keyword evidence="3 5" id="KW-0808">Transferase</keyword>
<proteinExistence type="inferred from homology"/>
<accession>A0AAJ6T2E4</accession>
<dbReference type="GeneID" id="105109817"/>
<evidence type="ECO:0000313" key="9">
    <source>
        <dbReference type="Proteomes" id="UP000694918"/>
    </source>
</evidence>
<dbReference type="InterPro" id="IPR058980">
    <property type="entry name" value="Glyco_transf_N"/>
</dbReference>
<organism evidence="9 10">
    <name type="scientific">Populus euphratica</name>
    <name type="common">Euphrates poplar</name>
    <dbReference type="NCBI Taxonomy" id="75702"/>
    <lineage>
        <taxon>Eukaryota</taxon>
        <taxon>Viridiplantae</taxon>
        <taxon>Streptophyta</taxon>
        <taxon>Embryophyta</taxon>
        <taxon>Tracheophyta</taxon>
        <taxon>Spermatophyta</taxon>
        <taxon>Magnoliopsida</taxon>
        <taxon>eudicotyledons</taxon>
        <taxon>Gunneridae</taxon>
        <taxon>Pentapetalae</taxon>
        <taxon>rosids</taxon>
        <taxon>fabids</taxon>
        <taxon>Malpighiales</taxon>
        <taxon>Salicaceae</taxon>
        <taxon>Saliceae</taxon>
        <taxon>Populus</taxon>
    </lineage>
</organism>
<dbReference type="RefSeq" id="XP_011002951.1">
    <property type="nucleotide sequence ID" value="XM_011004649.1"/>
</dbReference>
<dbReference type="Gene3D" id="3.40.50.2000">
    <property type="entry name" value="Glycogen Phosphorylase B"/>
    <property type="match status" value="2"/>
</dbReference>
<feature type="domain" description="Glycosyltransferase N-terminal" evidence="8">
    <location>
        <begin position="13"/>
        <end position="48"/>
    </location>
</feature>
<dbReference type="GO" id="GO:0047213">
    <property type="term" value="F:anthocyanidin 3-O-glucosyltransferase activity"/>
    <property type="evidence" value="ECO:0007669"/>
    <property type="project" value="UniProtKB-EC"/>
</dbReference>
<dbReference type="KEGG" id="peu:105109817"/>
<dbReference type="GO" id="GO:0080044">
    <property type="term" value="F:quercetin 7-O-glucosyltransferase activity"/>
    <property type="evidence" value="ECO:0007669"/>
    <property type="project" value="TreeGrafter"/>
</dbReference>
<dbReference type="Pfam" id="PF26168">
    <property type="entry name" value="Glyco_transf_N"/>
    <property type="match status" value="1"/>
</dbReference>
<dbReference type="PANTHER" id="PTHR11926">
    <property type="entry name" value="GLUCOSYL/GLUCURONOSYL TRANSFERASES"/>
    <property type="match status" value="1"/>
</dbReference>
<dbReference type="InterPro" id="IPR035595">
    <property type="entry name" value="UDP_glycos_trans_CS"/>
</dbReference>
<reference evidence="10" key="1">
    <citation type="submission" date="2025-08" db="UniProtKB">
        <authorList>
            <consortium name="RefSeq"/>
        </authorList>
    </citation>
    <scope>IDENTIFICATION</scope>
</reference>
<evidence type="ECO:0000256" key="5">
    <source>
        <dbReference type="RuleBase" id="RU003718"/>
    </source>
</evidence>
<evidence type="ECO:0000259" key="8">
    <source>
        <dbReference type="Pfam" id="PF26168"/>
    </source>
</evidence>
<keyword evidence="5" id="KW-0328">Glycosyltransferase</keyword>
<dbReference type="InterPro" id="IPR002213">
    <property type="entry name" value="UDP_glucos_trans"/>
</dbReference>
<evidence type="ECO:0000256" key="6">
    <source>
        <dbReference type="RuleBase" id="RU362057"/>
    </source>
</evidence>
<evidence type="ECO:0000256" key="2">
    <source>
        <dbReference type="ARBA" id="ARBA00009995"/>
    </source>
</evidence>
<dbReference type="FunFam" id="3.40.50.2000:FF:000019">
    <property type="entry name" value="Glycosyltransferase"/>
    <property type="match status" value="1"/>
</dbReference>
<protein>
    <recommendedName>
        <fullName evidence="6">Glycosyltransferase</fullName>
        <ecNumber evidence="6">2.4.1.-</ecNumber>
    </recommendedName>
</protein>
<comment type="pathway">
    <text evidence="1">Pigment biosynthesis; anthocyanin biosynthesis.</text>
</comment>
<comment type="catalytic activity">
    <reaction evidence="4">
        <text>an anthocyanidin + UDP-alpha-D-glucose + H(+) = an anthocyanidin 3-O-beta-D-glucoside + UDP</text>
        <dbReference type="Rhea" id="RHEA:20093"/>
        <dbReference type="ChEBI" id="CHEBI:15378"/>
        <dbReference type="ChEBI" id="CHEBI:16307"/>
        <dbReference type="ChEBI" id="CHEBI:58223"/>
        <dbReference type="ChEBI" id="CHEBI:58885"/>
        <dbReference type="ChEBI" id="CHEBI:143576"/>
        <dbReference type="EC" id="2.4.1.115"/>
    </reaction>
</comment>